<sequence>MEVRKTIELILDGHTLENKEAIISNCEHAFTNPVDYVKNNDLEWLLEDMPGAIMNVAVPMELYEFIFSGDKIDEIHEQIADMYEDFPDFPYDQNLNAKEYFTWLNEHLIAYDEEILLIGDSLSDNLDLISVLKANVDQILELSKAINLICKQPAKDLY</sequence>
<dbReference type="OrthoDB" id="1349918at2"/>
<accession>A0A7K0FXV4</accession>
<comment type="caution">
    <text evidence="1">The sequence shown here is derived from an EMBL/GenBank/DDBJ whole genome shotgun (WGS) entry which is preliminary data.</text>
</comment>
<proteinExistence type="predicted"/>
<evidence type="ECO:0000313" key="2">
    <source>
        <dbReference type="Proteomes" id="UP000487757"/>
    </source>
</evidence>
<gene>
    <name evidence="1" type="ORF">GJU39_09660</name>
</gene>
<reference evidence="1 2" key="1">
    <citation type="submission" date="2019-11" db="EMBL/GenBank/DDBJ databases">
        <title>Pedobacter petrophilus genome.</title>
        <authorList>
            <person name="Feldbauer M.J."/>
            <person name="Newman J.D."/>
        </authorList>
    </citation>
    <scope>NUCLEOTIDE SEQUENCE [LARGE SCALE GENOMIC DNA]</scope>
    <source>
        <strain evidence="1 2">LMG 29686</strain>
    </source>
</reference>
<dbReference type="Proteomes" id="UP000487757">
    <property type="component" value="Unassembled WGS sequence"/>
</dbReference>
<dbReference type="AlphaFoldDB" id="A0A7K0FXV4"/>
<dbReference type="RefSeq" id="WP_154280579.1">
    <property type="nucleotide sequence ID" value="NZ_JBHUJQ010000001.1"/>
</dbReference>
<protein>
    <submittedName>
        <fullName evidence="1">Uncharacterized protein</fullName>
    </submittedName>
</protein>
<name>A0A7K0FXV4_9SPHI</name>
<dbReference type="EMBL" id="WKKH01000011">
    <property type="protein sequence ID" value="MRX76355.1"/>
    <property type="molecule type" value="Genomic_DNA"/>
</dbReference>
<organism evidence="1 2">
    <name type="scientific">Pedobacter petrophilus</name>
    <dbReference type="NCBI Taxonomy" id="1908241"/>
    <lineage>
        <taxon>Bacteria</taxon>
        <taxon>Pseudomonadati</taxon>
        <taxon>Bacteroidota</taxon>
        <taxon>Sphingobacteriia</taxon>
        <taxon>Sphingobacteriales</taxon>
        <taxon>Sphingobacteriaceae</taxon>
        <taxon>Pedobacter</taxon>
    </lineage>
</organism>
<evidence type="ECO:0000313" key="1">
    <source>
        <dbReference type="EMBL" id="MRX76355.1"/>
    </source>
</evidence>
<keyword evidence="2" id="KW-1185">Reference proteome</keyword>